<feature type="signal peptide" evidence="3">
    <location>
        <begin position="1"/>
        <end position="18"/>
    </location>
</feature>
<name>A0A6A6JI04_WESOR</name>
<keyword evidence="5" id="KW-1185">Reference proteome</keyword>
<feature type="transmembrane region" description="Helical" evidence="2">
    <location>
        <begin position="106"/>
        <end position="130"/>
    </location>
</feature>
<feature type="region of interest" description="Disordered" evidence="1">
    <location>
        <begin position="78"/>
        <end position="101"/>
    </location>
</feature>
<gene>
    <name evidence="4" type="ORF">EI97DRAFT_459061</name>
</gene>
<dbReference type="GeneID" id="54554139"/>
<protein>
    <recommendedName>
        <fullName evidence="6">Mid2 domain-containing protein</fullName>
    </recommendedName>
</protein>
<organism evidence="4 5">
    <name type="scientific">Westerdykella ornata</name>
    <dbReference type="NCBI Taxonomy" id="318751"/>
    <lineage>
        <taxon>Eukaryota</taxon>
        <taxon>Fungi</taxon>
        <taxon>Dikarya</taxon>
        <taxon>Ascomycota</taxon>
        <taxon>Pezizomycotina</taxon>
        <taxon>Dothideomycetes</taxon>
        <taxon>Pleosporomycetidae</taxon>
        <taxon>Pleosporales</taxon>
        <taxon>Sporormiaceae</taxon>
        <taxon>Westerdykella</taxon>
    </lineage>
</organism>
<accession>A0A6A6JI04</accession>
<evidence type="ECO:0000256" key="1">
    <source>
        <dbReference type="SAM" id="MobiDB-lite"/>
    </source>
</evidence>
<proteinExistence type="predicted"/>
<dbReference type="EMBL" id="ML986496">
    <property type="protein sequence ID" value="KAF2275588.1"/>
    <property type="molecule type" value="Genomic_DNA"/>
</dbReference>
<evidence type="ECO:0000313" key="5">
    <source>
        <dbReference type="Proteomes" id="UP000800097"/>
    </source>
</evidence>
<keyword evidence="2" id="KW-0472">Membrane</keyword>
<reference evidence="4" key="1">
    <citation type="journal article" date="2020" name="Stud. Mycol.">
        <title>101 Dothideomycetes genomes: a test case for predicting lifestyles and emergence of pathogens.</title>
        <authorList>
            <person name="Haridas S."/>
            <person name="Albert R."/>
            <person name="Binder M."/>
            <person name="Bloem J."/>
            <person name="Labutti K."/>
            <person name="Salamov A."/>
            <person name="Andreopoulos B."/>
            <person name="Baker S."/>
            <person name="Barry K."/>
            <person name="Bills G."/>
            <person name="Bluhm B."/>
            <person name="Cannon C."/>
            <person name="Castanera R."/>
            <person name="Culley D."/>
            <person name="Daum C."/>
            <person name="Ezra D."/>
            <person name="Gonzalez J."/>
            <person name="Henrissat B."/>
            <person name="Kuo A."/>
            <person name="Liang C."/>
            <person name="Lipzen A."/>
            <person name="Lutzoni F."/>
            <person name="Magnuson J."/>
            <person name="Mondo S."/>
            <person name="Nolan M."/>
            <person name="Ohm R."/>
            <person name="Pangilinan J."/>
            <person name="Park H.-J."/>
            <person name="Ramirez L."/>
            <person name="Alfaro M."/>
            <person name="Sun H."/>
            <person name="Tritt A."/>
            <person name="Yoshinaga Y."/>
            <person name="Zwiers L.-H."/>
            <person name="Turgeon B."/>
            <person name="Goodwin S."/>
            <person name="Spatafora J."/>
            <person name="Crous P."/>
            <person name="Grigoriev I."/>
        </authorList>
    </citation>
    <scope>NUCLEOTIDE SEQUENCE</scope>
    <source>
        <strain evidence="4">CBS 379.55</strain>
    </source>
</reference>
<sequence length="184" mass="19655">MLLTTLLAFLSFAALVAAGGNTTVWVTQTEIVTIGPSVMNHAVATQMVERQNDGIWTPDATFVNPTPWVPVPSEPVWTPQVPVPPGKSSEPIPKTPGERTTDNGKVGLGIVVGLIAAAVGLAFMGCLGFWMKKHGWCCSYSRQKRKGRAKARATVRDLEAARGLDGSNVAYPPRVAYPGTYIAH</sequence>
<evidence type="ECO:0000313" key="4">
    <source>
        <dbReference type="EMBL" id="KAF2275588.1"/>
    </source>
</evidence>
<feature type="chain" id="PRO_5025335925" description="Mid2 domain-containing protein" evidence="3">
    <location>
        <begin position="19"/>
        <end position="184"/>
    </location>
</feature>
<evidence type="ECO:0008006" key="6">
    <source>
        <dbReference type="Google" id="ProtNLM"/>
    </source>
</evidence>
<dbReference type="Proteomes" id="UP000800097">
    <property type="component" value="Unassembled WGS sequence"/>
</dbReference>
<keyword evidence="3" id="KW-0732">Signal</keyword>
<keyword evidence="2" id="KW-1133">Transmembrane helix</keyword>
<evidence type="ECO:0000256" key="3">
    <source>
        <dbReference type="SAM" id="SignalP"/>
    </source>
</evidence>
<dbReference type="RefSeq" id="XP_033653127.1">
    <property type="nucleotide sequence ID" value="XM_033800964.1"/>
</dbReference>
<keyword evidence="2" id="KW-0812">Transmembrane</keyword>
<evidence type="ECO:0000256" key="2">
    <source>
        <dbReference type="SAM" id="Phobius"/>
    </source>
</evidence>
<dbReference type="AlphaFoldDB" id="A0A6A6JI04"/>